<comment type="caution">
    <text evidence="1">The sequence shown here is derived from an EMBL/GenBank/DDBJ whole genome shotgun (WGS) entry which is preliminary data.</text>
</comment>
<dbReference type="AlphaFoldDB" id="A0AAI9K6B5"/>
<evidence type="ECO:0000313" key="2">
    <source>
        <dbReference type="Proteomes" id="UP000660047"/>
    </source>
</evidence>
<dbReference type="EMBL" id="BLYL01000005">
    <property type="protein sequence ID" value="GFO94211.1"/>
    <property type="molecule type" value="Genomic_DNA"/>
</dbReference>
<gene>
    <name evidence="1" type="ORF">COEU31_12570</name>
</gene>
<accession>A0AAI9K6B5</accession>
<protein>
    <submittedName>
        <fullName evidence="1">Uncharacterized protein</fullName>
    </submittedName>
</protein>
<name>A0AAI9K6B5_9FIRM</name>
<sequence>MYNAVLNNIEILKKEPYRSFLTAYENDKSCVELHFPIANTDKFNSSLGCYINNNLYNVKM</sequence>
<evidence type="ECO:0000313" key="1">
    <source>
        <dbReference type="EMBL" id="GFO94211.1"/>
    </source>
</evidence>
<proteinExistence type="predicted"/>
<reference evidence="1" key="1">
    <citation type="submission" date="2020-06" db="EMBL/GenBank/DDBJ databases">
        <title>Characterization of fructooligosaccharide metabolism and fructooligosaccharide-degrading enzymes in human commensal butyrate producers.</title>
        <authorList>
            <person name="Tanno H."/>
            <person name="Fujii T."/>
            <person name="Hirano K."/>
            <person name="Maeno S."/>
            <person name="Tonozuka T."/>
            <person name="Sakamoto M."/>
            <person name="Ohkuma M."/>
            <person name="Tochio T."/>
            <person name="Endo A."/>
        </authorList>
    </citation>
    <scope>NUCLEOTIDE SEQUENCE</scope>
    <source>
        <strain evidence="1">JCM 31265</strain>
    </source>
</reference>
<dbReference type="Proteomes" id="UP000660047">
    <property type="component" value="Unassembled WGS sequence"/>
</dbReference>
<organism evidence="1 2">
    <name type="scientific">Coprococcus eutactus</name>
    <dbReference type="NCBI Taxonomy" id="33043"/>
    <lineage>
        <taxon>Bacteria</taxon>
        <taxon>Bacillati</taxon>
        <taxon>Bacillota</taxon>
        <taxon>Clostridia</taxon>
        <taxon>Lachnospirales</taxon>
        <taxon>Lachnospiraceae</taxon>
        <taxon>Coprococcus</taxon>
    </lineage>
</organism>